<dbReference type="AlphaFoldDB" id="A0A2P1PA32"/>
<evidence type="ECO:0000313" key="1">
    <source>
        <dbReference type="EMBL" id="AVP88105.1"/>
    </source>
</evidence>
<organism evidence="1 2">
    <name type="scientific">Candidatus Phycorickettsia trachydisci</name>
    <dbReference type="NCBI Taxonomy" id="2115978"/>
    <lineage>
        <taxon>Bacteria</taxon>
        <taxon>Pseudomonadati</taxon>
        <taxon>Pseudomonadota</taxon>
        <taxon>Alphaproteobacteria</taxon>
        <taxon>Rickettsiales</taxon>
        <taxon>Rickettsiaceae</taxon>
        <taxon>Candidatus Phycorickettsia</taxon>
    </lineage>
</organism>
<sequence length="288" mass="32420">MDNVDNKSLAKTNKTVFDFSEINEILEDGFIVPQSLMRQSNSYSSTKFEGSNSFVSTEFLSNTDTEPGILFPSTYTHCTSFEEALDAANQLEIDIVELLEQHTECEFIEIINHHLQDTRSTPCYEPKLQELFAVANDLGINTDIILENANMLGIFLHEALESAIFESQNYMHQNVSPKNSSESFLESKKSALPNNKTRYRKDLIDDIPNSSINPSHQLRKNALIKELSLQGIDKLTAQAIAEAKFENKKFTPKSKVDEIEDIKSPEHIILEENLDCSGSDLGTSDTMD</sequence>
<dbReference type="EMBL" id="CP027845">
    <property type="protein sequence ID" value="AVP88105.1"/>
    <property type="molecule type" value="Genomic_DNA"/>
</dbReference>
<dbReference type="KEGG" id="ptc:phytr_11800"/>
<dbReference type="Proteomes" id="UP000241762">
    <property type="component" value="Chromosome"/>
</dbReference>
<dbReference type="RefSeq" id="WP_106874919.1">
    <property type="nucleotide sequence ID" value="NZ_CP027845.1"/>
</dbReference>
<name>A0A2P1PA32_9RICK</name>
<keyword evidence="2" id="KW-1185">Reference proteome</keyword>
<proteinExistence type="predicted"/>
<evidence type="ECO:0000313" key="2">
    <source>
        <dbReference type="Proteomes" id="UP000241762"/>
    </source>
</evidence>
<protein>
    <submittedName>
        <fullName evidence="1">Uncharacterized protein</fullName>
    </submittedName>
</protein>
<accession>A0A2P1PA32</accession>
<reference evidence="1 2" key="1">
    <citation type="submission" date="2018-03" db="EMBL/GenBank/DDBJ databases">
        <title>A gene transfer event suggests a long-term partnership between eustigmatophyte algae and a novel lineage of endosymbiotic bacteria.</title>
        <authorList>
            <person name="Yurchenko T."/>
            <person name="Sevcikova T."/>
            <person name="Pribyl P."/>
            <person name="El Karkouri K."/>
            <person name="Klimes V."/>
            <person name="Amaral R."/>
            <person name="Zbrankova V."/>
            <person name="Kim E."/>
            <person name="Raoult D."/>
            <person name="Santos L.M.A."/>
            <person name="Elias M."/>
        </authorList>
    </citation>
    <scope>NUCLEOTIDE SEQUENCE [LARGE SCALE GENOMIC DNA]</scope>
    <source>
        <strain evidence="1">CCALA 838</strain>
    </source>
</reference>
<gene>
    <name evidence="1" type="ORF">phytr_11800</name>
</gene>